<dbReference type="Proteomes" id="UP000177269">
    <property type="component" value="Unassembled WGS sequence"/>
</dbReference>
<reference evidence="1 2" key="1">
    <citation type="journal article" date="2016" name="Nat. Commun.">
        <title>Thousands of microbial genomes shed light on interconnected biogeochemical processes in an aquifer system.</title>
        <authorList>
            <person name="Anantharaman K."/>
            <person name="Brown C.T."/>
            <person name="Hug L.A."/>
            <person name="Sharon I."/>
            <person name="Castelle C.J."/>
            <person name="Probst A.J."/>
            <person name="Thomas B.C."/>
            <person name="Singh A."/>
            <person name="Wilkins M.J."/>
            <person name="Karaoz U."/>
            <person name="Brodie E.L."/>
            <person name="Williams K.H."/>
            <person name="Hubbard S.S."/>
            <person name="Banfield J.F."/>
        </authorList>
    </citation>
    <scope>NUCLEOTIDE SEQUENCE [LARGE SCALE GENOMIC DNA]</scope>
</reference>
<comment type="caution">
    <text evidence="1">The sequence shown here is derived from an EMBL/GenBank/DDBJ whole genome shotgun (WGS) entry which is preliminary data.</text>
</comment>
<evidence type="ECO:0000313" key="2">
    <source>
        <dbReference type="Proteomes" id="UP000177269"/>
    </source>
</evidence>
<evidence type="ECO:0000313" key="1">
    <source>
        <dbReference type="EMBL" id="OHA41778.1"/>
    </source>
</evidence>
<dbReference type="InterPro" id="IPR014717">
    <property type="entry name" value="Transl_elong_EF1B/ribsomal_bS6"/>
</dbReference>
<accession>A0A1G2P0D4</accession>
<organism evidence="1 2">
    <name type="scientific">Candidatus Taylorbacteria bacterium RIFCSPLOWO2_12_FULL_43_20</name>
    <dbReference type="NCBI Taxonomy" id="1802332"/>
    <lineage>
        <taxon>Bacteria</taxon>
        <taxon>Candidatus Tayloriibacteriota</taxon>
    </lineage>
</organism>
<dbReference type="AlphaFoldDB" id="A0A1G2P0D4"/>
<protein>
    <submittedName>
        <fullName evidence="1">Uncharacterized protein</fullName>
    </submittedName>
</protein>
<proteinExistence type="predicted"/>
<sequence>MKQSFHIKIMLLVSALLLAFVALGDYLFFRSIKASVLNVAKITRDLREESLKMEQYKMLSDISGGSPDTVNGLNSHFIKDDQVVDFIEFVERLGDSSGATTTIVSLKVLPISEEYKTVEKLMLEIEVGGRRENVSRFISLIENLPYGANIENVAIREDSDAAGYWEGYFVVNIAKTKKI</sequence>
<dbReference type="EMBL" id="MHSK01000025">
    <property type="protein sequence ID" value="OHA41778.1"/>
    <property type="molecule type" value="Genomic_DNA"/>
</dbReference>
<name>A0A1G2P0D4_9BACT</name>
<gene>
    <name evidence="1" type="ORF">A3G52_03990</name>
</gene>
<dbReference type="Gene3D" id="3.30.70.60">
    <property type="match status" value="1"/>
</dbReference>